<evidence type="ECO:0000256" key="1">
    <source>
        <dbReference type="ARBA" id="ARBA00022898"/>
    </source>
</evidence>
<accession>A0A0P1GKT6</accession>
<feature type="active site" description="Proton acceptor" evidence="3">
    <location>
        <position position="203"/>
    </location>
</feature>
<dbReference type="Proteomes" id="UP000052022">
    <property type="component" value="Unassembled WGS sequence"/>
</dbReference>
<dbReference type="Pfam" id="PF01041">
    <property type="entry name" value="DegT_DnrJ_EryC1"/>
    <property type="match status" value="1"/>
</dbReference>
<dbReference type="AlphaFoldDB" id="A0A0P1GKT6"/>
<dbReference type="EMBL" id="CYSD01000002">
    <property type="protein sequence ID" value="CUH74830.1"/>
    <property type="molecule type" value="Genomic_DNA"/>
</dbReference>
<dbReference type="RefSeq" id="WP_058288263.1">
    <property type="nucleotide sequence ID" value="NZ_CYSD01000002.1"/>
</dbReference>
<keyword evidence="1 4" id="KW-0663">Pyridoxal phosphate</keyword>
<dbReference type="InterPro" id="IPR015421">
    <property type="entry name" value="PyrdxlP-dep_Trfase_major"/>
</dbReference>
<protein>
    <submittedName>
        <fullName evidence="6">dTDP-3-amino-3, 6-dideoxy-alpha-D-galactopyranose transaminase</fullName>
        <ecNumber evidence="6">2.6.1.90</ecNumber>
    </submittedName>
</protein>
<dbReference type="Gene3D" id="3.40.640.10">
    <property type="entry name" value="Type I PLP-dependent aspartate aminotransferase-like (Major domain)"/>
    <property type="match status" value="1"/>
</dbReference>
<dbReference type="GO" id="GO:0000271">
    <property type="term" value="P:polysaccharide biosynthetic process"/>
    <property type="evidence" value="ECO:0007669"/>
    <property type="project" value="TreeGrafter"/>
</dbReference>
<reference evidence="6 7" key="1">
    <citation type="submission" date="2015-09" db="EMBL/GenBank/DDBJ databases">
        <authorList>
            <consortium name="Swine Surveillance"/>
        </authorList>
    </citation>
    <scope>NUCLEOTIDE SEQUENCE [LARGE SCALE GENOMIC DNA]</scope>
    <source>
        <strain evidence="6 7">CECT 7557</strain>
    </source>
</reference>
<evidence type="ECO:0000256" key="4">
    <source>
        <dbReference type="PIRSR" id="PIRSR000390-2"/>
    </source>
</evidence>
<evidence type="ECO:0000256" key="2">
    <source>
        <dbReference type="ARBA" id="ARBA00037999"/>
    </source>
</evidence>
<dbReference type="PIRSF" id="PIRSF000390">
    <property type="entry name" value="PLP_StrS"/>
    <property type="match status" value="1"/>
</dbReference>
<dbReference type="PANTHER" id="PTHR30244:SF9">
    <property type="entry name" value="PROTEIN RV3402C"/>
    <property type="match status" value="1"/>
</dbReference>
<feature type="modified residue" description="N6-(pyridoxal phosphate)lysine" evidence="4">
    <location>
        <position position="203"/>
    </location>
</feature>
<dbReference type="CDD" id="cd00616">
    <property type="entry name" value="AHBA_syn"/>
    <property type="match status" value="1"/>
</dbReference>
<sequence length="407" mass="44399">MQKRISTSADLALHGAPPAMPAPVHVGRPNVTNRENFLWHVDDILDRNWLTNNGPKVCELEQRLADYLGVRHCIAMCNGTIALEIAIRATGMTGEVILPSYTFVATAHAVSWQGLRPLFADIRLQDHCIDPEAVRRAITPQTTGIVATHLWGGTCDVDALQDIADEHGLKLVFDAAHAFGCSHGGQRVGSFGNAEVFSFHATKFFNSIEGGAVTTNDDALAEKIRLMRNFGFAGVDKVIHPGTNGKMTEINAAMGLANLDSLTEVMDTNKARYAAYRAALDPIPGLRLAEINTREERNHQYVVLIVEDSFAQSRDTLLAALTAENILARKYFWPGCHRMEPYATQQPDAGQALPITEALSEQVIVLPTGPTLPMETIGVVRDVCRVLAFGNAAQPRHPGRAQRKNVA</sequence>
<gene>
    <name evidence="6" type="primary">fdtB</name>
    <name evidence="6" type="ORF">TRM7557_00100</name>
</gene>
<name>A0A0P1GKT6_9RHOB</name>
<comment type="similarity">
    <text evidence="2 5">Belongs to the DegT/DnrJ/EryC1 family.</text>
</comment>
<dbReference type="OrthoDB" id="9768668at2"/>
<keyword evidence="6" id="KW-0808">Transferase</keyword>
<evidence type="ECO:0000313" key="6">
    <source>
        <dbReference type="EMBL" id="CUH74830.1"/>
    </source>
</evidence>
<dbReference type="PANTHER" id="PTHR30244">
    <property type="entry name" value="TRANSAMINASE"/>
    <property type="match status" value="1"/>
</dbReference>
<dbReference type="EC" id="2.6.1.90" evidence="6"/>
<evidence type="ECO:0000256" key="5">
    <source>
        <dbReference type="RuleBase" id="RU004508"/>
    </source>
</evidence>
<dbReference type="GO" id="GO:0030170">
    <property type="term" value="F:pyridoxal phosphate binding"/>
    <property type="evidence" value="ECO:0007669"/>
    <property type="project" value="TreeGrafter"/>
</dbReference>
<keyword evidence="6" id="KW-0032">Aminotransferase</keyword>
<proteinExistence type="inferred from homology"/>
<evidence type="ECO:0000256" key="3">
    <source>
        <dbReference type="PIRSR" id="PIRSR000390-1"/>
    </source>
</evidence>
<dbReference type="SUPFAM" id="SSF53383">
    <property type="entry name" value="PLP-dependent transferases"/>
    <property type="match status" value="1"/>
</dbReference>
<dbReference type="GO" id="GO:0008483">
    <property type="term" value="F:transaminase activity"/>
    <property type="evidence" value="ECO:0007669"/>
    <property type="project" value="UniProtKB-KW"/>
</dbReference>
<evidence type="ECO:0000313" key="7">
    <source>
        <dbReference type="Proteomes" id="UP000052022"/>
    </source>
</evidence>
<dbReference type="InterPro" id="IPR015424">
    <property type="entry name" value="PyrdxlP-dep_Trfase"/>
</dbReference>
<dbReference type="STRING" id="928856.SAMN04488049_11310"/>
<dbReference type="InterPro" id="IPR000653">
    <property type="entry name" value="DegT/StrS_aminotransferase"/>
</dbReference>
<keyword evidence="7" id="KW-1185">Reference proteome</keyword>
<organism evidence="6 7">
    <name type="scientific">Tritonibacter multivorans</name>
    <dbReference type="NCBI Taxonomy" id="928856"/>
    <lineage>
        <taxon>Bacteria</taxon>
        <taxon>Pseudomonadati</taxon>
        <taxon>Pseudomonadota</taxon>
        <taxon>Alphaproteobacteria</taxon>
        <taxon>Rhodobacterales</taxon>
        <taxon>Paracoccaceae</taxon>
        <taxon>Tritonibacter</taxon>
    </lineage>
</organism>